<comment type="similarity">
    <text evidence="1 2">Belongs to the UPF0301 (AlgH) family.</text>
</comment>
<dbReference type="SUPFAM" id="SSF143456">
    <property type="entry name" value="VC0467-like"/>
    <property type="match status" value="1"/>
</dbReference>
<dbReference type="OrthoDB" id="9807486at2"/>
<dbReference type="STRING" id="517719.SAMN05421762_0686"/>
<name>A0A1I1IK09_9RHOB</name>
<gene>
    <name evidence="3" type="ORF">SAMN05421762_0686</name>
</gene>
<dbReference type="PANTHER" id="PTHR30327:SF1">
    <property type="entry name" value="UPF0301 PROTEIN YQGE"/>
    <property type="match status" value="1"/>
</dbReference>
<evidence type="ECO:0000256" key="1">
    <source>
        <dbReference type="ARBA" id="ARBA00009600"/>
    </source>
</evidence>
<organism evidence="3 4">
    <name type="scientific">Pseudooceanicola nitratireducens</name>
    <dbReference type="NCBI Taxonomy" id="517719"/>
    <lineage>
        <taxon>Bacteria</taxon>
        <taxon>Pseudomonadati</taxon>
        <taxon>Pseudomonadota</taxon>
        <taxon>Alphaproteobacteria</taxon>
        <taxon>Rhodobacterales</taxon>
        <taxon>Paracoccaceae</taxon>
        <taxon>Pseudooceanicola</taxon>
    </lineage>
</organism>
<dbReference type="Proteomes" id="UP000231644">
    <property type="component" value="Unassembled WGS sequence"/>
</dbReference>
<evidence type="ECO:0000313" key="3">
    <source>
        <dbReference type="EMBL" id="SFC36301.1"/>
    </source>
</evidence>
<dbReference type="GO" id="GO:0005829">
    <property type="term" value="C:cytosol"/>
    <property type="evidence" value="ECO:0007669"/>
    <property type="project" value="TreeGrafter"/>
</dbReference>
<reference evidence="3 4" key="1">
    <citation type="submission" date="2016-10" db="EMBL/GenBank/DDBJ databases">
        <authorList>
            <person name="de Groot N.N."/>
        </authorList>
    </citation>
    <scope>NUCLEOTIDE SEQUENCE [LARGE SCALE GENOMIC DNA]</scope>
    <source>
        <strain evidence="3 4">DSM 29619</strain>
    </source>
</reference>
<dbReference type="HAMAP" id="MF_00758">
    <property type="entry name" value="UPF0301"/>
    <property type="match status" value="1"/>
</dbReference>
<dbReference type="Gene3D" id="3.40.1740.10">
    <property type="entry name" value="VC0467-like"/>
    <property type="match status" value="1"/>
</dbReference>
<keyword evidence="4" id="KW-1185">Reference proteome</keyword>
<evidence type="ECO:0000313" key="4">
    <source>
        <dbReference type="Proteomes" id="UP000231644"/>
    </source>
</evidence>
<proteinExistence type="inferred from homology"/>
<dbReference type="EMBL" id="FOLX01000001">
    <property type="protein sequence ID" value="SFC36301.1"/>
    <property type="molecule type" value="Genomic_DNA"/>
</dbReference>
<protein>
    <recommendedName>
        <fullName evidence="2">UPF0301 protein SAMN05421762_0686</fullName>
    </recommendedName>
</protein>
<dbReference type="Pfam" id="PF02622">
    <property type="entry name" value="DUF179"/>
    <property type="match status" value="1"/>
</dbReference>
<dbReference type="InterPro" id="IPR003774">
    <property type="entry name" value="AlgH-like"/>
</dbReference>
<dbReference type="NCBIfam" id="NF001268">
    <property type="entry name" value="PRK00228.1-4"/>
    <property type="match status" value="1"/>
</dbReference>
<sequence>MSQTLDLSGKILIAMPDMGDPRFSRSVIVICAHSDEGAMGLMINQPSQGITLADLTEQLDLDTNDGFRDLPIHTGGPVETERGFVLHSQDYASAISTLPVTEDLALTGTLDILEDIALGQGPVQTLVLLGYCGWGPGQLESEIAQNAWLIGDAPFDLVFGTEDARKWDKALVNENIDILTLSSTAGHA</sequence>
<dbReference type="PANTHER" id="PTHR30327">
    <property type="entry name" value="UNCHARACTERIZED PROTEIN YQGE"/>
    <property type="match status" value="1"/>
</dbReference>
<accession>A0A1I1IK09</accession>
<dbReference type="RefSeq" id="WP_093450417.1">
    <property type="nucleotide sequence ID" value="NZ_FNZG01000002.1"/>
</dbReference>
<evidence type="ECO:0000256" key="2">
    <source>
        <dbReference type="HAMAP-Rule" id="MF_00758"/>
    </source>
</evidence>
<dbReference type="AlphaFoldDB" id="A0A1I1IK09"/>